<dbReference type="EMBL" id="PQIB02000010">
    <property type="protein sequence ID" value="RLM91505.1"/>
    <property type="molecule type" value="Genomic_DNA"/>
</dbReference>
<keyword evidence="6 10" id="KW-1133">Transmembrane helix</keyword>
<evidence type="ECO:0000313" key="13">
    <source>
        <dbReference type="EMBL" id="RLM91505.1"/>
    </source>
</evidence>
<gene>
    <name evidence="13" type="ORF">C2845_PM08G29990</name>
</gene>
<dbReference type="Pfam" id="PF14416">
    <property type="entry name" value="PMR5N"/>
    <property type="match status" value="1"/>
</dbReference>
<feature type="transmembrane region" description="Helical" evidence="10">
    <location>
        <begin position="41"/>
        <end position="59"/>
    </location>
</feature>
<feature type="domain" description="Trichome birefringence-like C-terminal" evidence="11">
    <location>
        <begin position="226"/>
        <end position="534"/>
    </location>
</feature>
<dbReference type="InterPro" id="IPR025846">
    <property type="entry name" value="TBL_N"/>
</dbReference>
<organism evidence="13 14">
    <name type="scientific">Panicum miliaceum</name>
    <name type="common">Proso millet</name>
    <name type="synonym">Broomcorn millet</name>
    <dbReference type="NCBI Taxonomy" id="4540"/>
    <lineage>
        <taxon>Eukaryota</taxon>
        <taxon>Viridiplantae</taxon>
        <taxon>Streptophyta</taxon>
        <taxon>Embryophyta</taxon>
        <taxon>Tracheophyta</taxon>
        <taxon>Spermatophyta</taxon>
        <taxon>Magnoliopsida</taxon>
        <taxon>Liliopsida</taxon>
        <taxon>Poales</taxon>
        <taxon>Poaceae</taxon>
        <taxon>PACMAD clade</taxon>
        <taxon>Panicoideae</taxon>
        <taxon>Panicodae</taxon>
        <taxon>Paniceae</taxon>
        <taxon>Panicinae</taxon>
        <taxon>Panicum</taxon>
        <taxon>Panicum sect. Panicum</taxon>
    </lineage>
</organism>
<evidence type="ECO:0000256" key="3">
    <source>
        <dbReference type="ARBA" id="ARBA00022679"/>
    </source>
</evidence>
<evidence type="ECO:0000259" key="11">
    <source>
        <dbReference type="Pfam" id="PF13839"/>
    </source>
</evidence>
<keyword evidence="7" id="KW-0333">Golgi apparatus</keyword>
<dbReference type="OrthoDB" id="1932925at2759"/>
<accession>A0A3L6QWS5</accession>
<protein>
    <submittedName>
        <fullName evidence="13">Protein trichome birefringence-like 28</fullName>
    </submittedName>
</protein>
<dbReference type="Proteomes" id="UP000275267">
    <property type="component" value="Unassembled WGS sequence"/>
</dbReference>
<evidence type="ECO:0000256" key="8">
    <source>
        <dbReference type="ARBA" id="ARBA00023136"/>
    </source>
</evidence>
<evidence type="ECO:0000256" key="9">
    <source>
        <dbReference type="SAM" id="MobiDB-lite"/>
    </source>
</evidence>
<proteinExistence type="inferred from homology"/>
<evidence type="ECO:0000256" key="1">
    <source>
        <dbReference type="ARBA" id="ARBA00004323"/>
    </source>
</evidence>
<feature type="region of interest" description="Disordered" evidence="9">
    <location>
        <begin position="103"/>
        <end position="161"/>
    </location>
</feature>
<dbReference type="PANTHER" id="PTHR32285">
    <property type="entry name" value="PROTEIN TRICHOME BIREFRINGENCE-LIKE 9-RELATED"/>
    <property type="match status" value="1"/>
</dbReference>
<comment type="caution">
    <text evidence="13">The sequence shown here is derived from an EMBL/GenBank/DDBJ whole genome shotgun (WGS) entry which is preliminary data.</text>
</comment>
<keyword evidence="3" id="KW-0808">Transferase</keyword>
<dbReference type="GO" id="GO:1990538">
    <property type="term" value="F:xylan O-acetyltransferase activity"/>
    <property type="evidence" value="ECO:0007669"/>
    <property type="project" value="UniProtKB-ARBA"/>
</dbReference>
<reference evidence="14" key="1">
    <citation type="journal article" date="2019" name="Nat. Commun.">
        <title>The genome of broomcorn millet.</title>
        <authorList>
            <person name="Zou C."/>
            <person name="Miki D."/>
            <person name="Li D."/>
            <person name="Tang Q."/>
            <person name="Xiao L."/>
            <person name="Rajput S."/>
            <person name="Deng P."/>
            <person name="Jia W."/>
            <person name="Huang R."/>
            <person name="Zhang M."/>
            <person name="Sun Y."/>
            <person name="Hu J."/>
            <person name="Fu X."/>
            <person name="Schnable P.S."/>
            <person name="Li F."/>
            <person name="Zhang H."/>
            <person name="Feng B."/>
            <person name="Zhu X."/>
            <person name="Liu R."/>
            <person name="Schnable J.C."/>
            <person name="Zhu J.-K."/>
            <person name="Zhang H."/>
        </authorList>
    </citation>
    <scope>NUCLEOTIDE SEQUENCE [LARGE SCALE GENOMIC DNA]</scope>
</reference>
<dbReference type="GO" id="GO:0000139">
    <property type="term" value="C:Golgi membrane"/>
    <property type="evidence" value="ECO:0007669"/>
    <property type="project" value="UniProtKB-SubCell"/>
</dbReference>
<evidence type="ECO:0000256" key="2">
    <source>
        <dbReference type="ARBA" id="ARBA00007727"/>
    </source>
</evidence>
<keyword evidence="8 10" id="KW-0472">Membrane</keyword>
<evidence type="ECO:0000256" key="7">
    <source>
        <dbReference type="ARBA" id="ARBA00023034"/>
    </source>
</evidence>
<feature type="domain" description="Trichome birefringence-like N-terminal" evidence="12">
    <location>
        <begin position="171"/>
        <end position="225"/>
    </location>
</feature>
<evidence type="ECO:0000256" key="4">
    <source>
        <dbReference type="ARBA" id="ARBA00022692"/>
    </source>
</evidence>
<evidence type="ECO:0000259" key="12">
    <source>
        <dbReference type="Pfam" id="PF14416"/>
    </source>
</evidence>
<feature type="compositionally biased region" description="Basic residues" evidence="9">
    <location>
        <begin position="141"/>
        <end position="159"/>
    </location>
</feature>
<name>A0A3L6QWS5_PANMI</name>
<sequence>MNFVGRRKSSSLAGAGAGAGAGADAFGGKHAVASLRRGGRLPVYVASVFFVLCVIVMYGEDIRSLTYEPLARVPAPAVPAADAASASRQKVVVVPRRDISSSEKPAAVLHRGDQEKPKQHAVTAEPAPAVETPQKKVDAKIKKKAGKKAKKPRRQRAARKTVVPPALGVPETCDLSKGRWVFDNTSYPLYREEECQFLTSQVTCMKNGRRDDTYQKWRWQPKDCSMPRFDAKLFMERLRGKRFMFVGDSLNRNQWESMVCLLQSASPPGKKYVSWEGQRVVFHAWVRTPPSPSSFLALGFVPPREFNATVEFYWAPFLVESNSDDPKIHSIRDRIIKADTIAAHAENWRGVDYLVFNTYIWWMNTLNMKVMRPGGQSWEEHDEVVRIEAYRKVLTTWARWVNENVDPARTSVFFMSMSPLHLSPQVWGNPDGIRCAKETMPLLDWHGPLWLGMDWDMFHEAKNVSRAASPRVPITFVDITTMSERRKDGHTSVHTIRQGKVLGPEEQADPGTYADCIHWCLPGVPDIWNLVLYTRIMSRPAIQFS</sequence>
<evidence type="ECO:0000256" key="10">
    <source>
        <dbReference type="SAM" id="Phobius"/>
    </source>
</evidence>
<keyword evidence="4 10" id="KW-0812">Transmembrane</keyword>
<keyword evidence="5" id="KW-0735">Signal-anchor</keyword>
<dbReference type="InterPro" id="IPR026057">
    <property type="entry name" value="TBL_C"/>
</dbReference>
<evidence type="ECO:0000256" key="6">
    <source>
        <dbReference type="ARBA" id="ARBA00022989"/>
    </source>
</evidence>
<dbReference type="InterPro" id="IPR029962">
    <property type="entry name" value="TBL"/>
</dbReference>
<dbReference type="AlphaFoldDB" id="A0A3L6QWS5"/>
<evidence type="ECO:0000313" key="14">
    <source>
        <dbReference type="Proteomes" id="UP000275267"/>
    </source>
</evidence>
<comment type="subcellular location">
    <subcellularLocation>
        <location evidence="1">Golgi apparatus membrane</location>
        <topology evidence="1">Single-pass type II membrane protein</topology>
    </subcellularLocation>
</comment>
<dbReference type="STRING" id="4540.A0A3L6QWS5"/>
<dbReference type="PANTHER" id="PTHR32285:SF10">
    <property type="entry name" value="XYLAN O-ACETYLTRANSFERASE 1"/>
    <property type="match status" value="1"/>
</dbReference>
<comment type="similarity">
    <text evidence="2">Belongs to the PC-esterase family. TBL subfamily.</text>
</comment>
<keyword evidence="14" id="KW-1185">Reference proteome</keyword>
<evidence type="ECO:0000256" key="5">
    <source>
        <dbReference type="ARBA" id="ARBA00022968"/>
    </source>
</evidence>
<dbReference type="Pfam" id="PF13839">
    <property type="entry name" value="PC-Esterase"/>
    <property type="match status" value="1"/>
</dbReference>